<gene>
    <name evidence="13" type="ORF">CVT25_013728</name>
</gene>
<keyword evidence="5 11" id="KW-0472">Membrane</keyword>
<evidence type="ECO:0000256" key="1">
    <source>
        <dbReference type="ARBA" id="ARBA00004141"/>
    </source>
</evidence>
<dbReference type="PANTHER" id="PTHR22883">
    <property type="entry name" value="ZINC FINGER DHHC DOMAIN CONTAINING PROTEIN"/>
    <property type="match status" value="1"/>
</dbReference>
<evidence type="ECO:0000313" key="13">
    <source>
        <dbReference type="EMBL" id="PPQ91471.1"/>
    </source>
</evidence>
<evidence type="ECO:0000256" key="2">
    <source>
        <dbReference type="ARBA" id="ARBA00022679"/>
    </source>
</evidence>
<comment type="domain">
    <text evidence="11">The DHHC domain is required for palmitoyltransferase activity.</text>
</comment>
<dbReference type="AlphaFoldDB" id="A0A409XL62"/>
<dbReference type="OrthoDB" id="302728at2759"/>
<comment type="caution">
    <text evidence="13">The sequence shown here is derived from an EMBL/GenBank/DDBJ whole genome shotgun (WGS) entry which is preliminary data.</text>
</comment>
<comment type="catalytic activity">
    <reaction evidence="10 11">
        <text>L-cysteinyl-[protein] + hexadecanoyl-CoA = S-hexadecanoyl-L-cysteinyl-[protein] + CoA</text>
        <dbReference type="Rhea" id="RHEA:36683"/>
        <dbReference type="Rhea" id="RHEA-COMP:10131"/>
        <dbReference type="Rhea" id="RHEA-COMP:11032"/>
        <dbReference type="ChEBI" id="CHEBI:29950"/>
        <dbReference type="ChEBI" id="CHEBI:57287"/>
        <dbReference type="ChEBI" id="CHEBI:57379"/>
        <dbReference type="ChEBI" id="CHEBI:74151"/>
        <dbReference type="EC" id="2.3.1.225"/>
    </reaction>
</comment>
<evidence type="ECO:0000313" key="14">
    <source>
        <dbReference type="Proteomes" id="UP000283269"/>
    </source>
</evidence>
<dbReference type="Proteomes" id="UP000283269">
    <property type="component" value="Unassembled WGS sequence"/>
</dbReference>
<dbReference type="InParanoid" id="A0A409XL62"/>
<keyword evidence="4 11" id="KW-1133">Transmembrane helix</keyword>
<evidence type="ECO:0000259" key="12">
    <source>
        <dbReference type="Pfam" id="PF01529"/>
    </source>
</evidence>
<evidence type="ECO:0000256" key="3">
    <source>
        <dbReference type="ARBA" id="ARBA00022692"/>
    </source>
</evidence>
<reference evidence="13 14" key="1">
    <citation type="journal article" date="2018" name="Evol. Lett.">
        <title>Horizontal gene cluster transfer increased hallucinogenic mushroom diversity.</title>
        <authorList>
            <person name="Reynolds H.T."/>
            <person name="Vijayakumar V."/>
            <person name="Gluck-Thaler E."/>
            <person name="Korotkin H.B."/>
            <person name="Matheny P.B."/>
            <person name="Slot J.C."/>
        </authorList>
    </citation>
    <scope>NUCLEOTIDE SEQUENCE [LARGE SCALE GENOMIC DNA]</scope>
    <source>
        <strain evidence="13 14">2631</strain>
    </source>
</reference>
<keyword evidence="14" id="KW-1185">Reference proteome</keyword>
<organism evidence="13 14">
    <name type="scientific">Psilocybe cyanescens</name>
    <dbReference type="NCBI Taxonomy" id="93625"/>
    <lineage>
        <taxon>Eukaryota</taxon>
        <taxon>Fungi</taxon>
        <taxon>Dikarya</taxon>
        <taxon>Basidiomycota</taxon>
        <taxon>Agaricomycotina</taxon>
        <taxon>Agaricomycetes</taxon>
        <taxon>Agaricomycetidae</taxon>
        <taxon>Agaricales</taxon>
        <taxon>Agaricineae</taxon>
        <taxon>Strophariaceae</taxon>
        <taxon>Psilocybe</taxon>
    </lineage>
</organism>
<evidence type="ECO:0000256" key="9">
    <source>
        <dbReference type="ARBA" id="ARBA00038298"/>
    </source>
</evidence>
<evidence type="ECO:0000256" key="5">
    <source>
        <dbReference type="ARBA" id="ARBA00023136"/>
    </source>
</evidence>
<evidence type="ECO:0000256" key="7">
    <source>
        <dbReference type="ARBA" id="ARBA00023288"/>
    </source>
</evidence>
<sequence>SVDAELLLEKRFGWYLCTIHIGDLYLICINVLIPSVAALYLYLCSGRRSHNVAPYTLPDKTALTEPYPCVNMAGDLAICNKGECKGKWKPPRSHHCSTCGVCRLEFDHHCPWVGNCVTLSRLKAFMLLLYLIPLTFLISVLPIVKVLLTHIMWALRVSKGDEWASSVWWNWWGSWILCAGPFGRWIVGTILGYAVIKKTHERDSPALPGQLIVEPHLRVLITALFASLLSLFAVGLAITSTYKILRGWTSFESIRPPSPDRLDSSNSYLVCIPQAVPEENIVGHVLPNERMYDLGLSNNWKMLIEKPLISASPPTLVSIPHLQPNLSLLTIFIAQ</sequence>
<keyword evidence="6" id="KW-0564">Palmitate</keyword>
<keyword evidence="8 11" id="KW-0012">Acyltransferase</keyword>
<evidence type="ECO:0000256" key="10">
    <source>
        <dbReference type="ARBA" id="ARBA00048048"/>
    </source>
</evidence>
<accession>A0A409XL62</accession>
<dbReference type="GO" id="GO:0006612">
    <property type="term" value="P:protein targeting to membrane"/>
    <property type="evidence" value="ECO:0007669"/>
    <property type="project" value="TreeGrafter"/>
</dbReference>
<name>A0A409XL62_PSICY</name>
<dbReference type="GO" id="GO:0005783">
    <property type="term" value="C:endoplasmic reticulum"/>
    <property type="evidence" value="ECO:0007669"/>
    <property type="project" value="TreeGrafter"/>
</dbReference>
<evidence type="ECO:0000256" key="6">
    <source>
        <dbReference type="ARBA" id="ARBA00023139"/>
    </source>
</evidence>
<feature type="domain" description="Palmitoyltransferase DHHC" evidence="12">
    <location>
        <begin position="87"/>
        <end position="254"/>
    </location>
</feature>
<evidence type="ECO:0000256" key="4">
    <source>
        <dbReference type="ARBA" id="ARBA00022989"/>
    </source>
</evidence>
<dbReference type="EC" id="2.3.1.225" evidence="11"/>
<feature type="transmembrane region" description="Helical" evidence="11">
    <location>
        <begin position="217"/>
        <end position="238"/>
    </location>
</feature>
<dbReference type="PROSITE" id="PS50216">
    <property type="entry name" value="DHHC"/>
    <property type="match status" value="1"/>
</dbReference>
<dbReference type="EMBL" id="NHYD01001342">
    <property type="protein sequence ID" value="PPQ91471.1"/>
    <property type="molecule type" value="Genomic_DNA"/>
</dbReference>
<dbReference type="GO" id="GO:0019706">
    <property type="term" value="F:protein-cysteine S-palmitoyltransferase activity"/>
    <property type="evidence" value="ECO:0007669"/>
    <property type="project" value="UniProtKB-EC"/>
</dbReference>
<feature type="non-terminal residue" evidence="13">
    <location>
        <position position="1"/>
    </location>
</feature>
<keyword evidence="3 11" id="KW-0812">Transmembrane</keyword>
<feature type="transmembrane region" description="Helical" evidence="11">
    <location>
        <begin position="12"/>
        <end position="43"/>
    </location>
</feature>
<dbReference type="STRING" id="93625.A0A409XL62"/>
<dbReference type="InterPro" id="IPR039859">
    <property type="entry name" value="PFA4/ZDH16/20/ERF2-like"/>
</dbReference>
<dbReference type="PANTHER" id="PTHR22883:SF23">
    <property type="entry name" value="PALMITOYLTRANSFERASE ZDHHC6"/>
    <property type="match status" value="1"/>
</dbReference>
<keyword evidence="7" id="KW-0449">Lipoprotein</keyword>
<comment type="subcellular location">
    <subcellularLocation>
        <location evidence="1">Membrane</location>
        <topology evidence="1">Multi-pass membrane protein</topology>
    </subcellularLocation>
</comment>
<dbReference type="GO" id="GO:0005794">
    <property type="term" value="C:Golgi apparatus"/>
    <property type="evidence" value="ECO:0007669"/>
    <property type="project" value="TreeGrafter"/>
</dbReference>
<dbReference type="Pfam" id="PF01529">
    <property type="entry name" value="DHHC"/>
    <property type="match status" value="1"/>
</dbReference>
<feature type="transmembrane region" description="Helical" evidence="11">
    <location>
        <begin position="127"/>
        <end position="152"/>
    </location>
</feature>
<protein>
    <recommendedName>
        <fullName evidence="11">Palmitoyltransferase</fullName>
        <ecNumber evidence="11">2.3.1.225</ecNumber>
    </recommendedName>
</protein>
<comment type="similarity">
    <text evidence="9">Belongs to the DHHC palmitoyltransferase family. PFA5 subfamily.</text>
</comment>
<proteinExistence type="inferred from homology"/>
<dbReference type="InterPro" id="IPR001594">
    <property type="entry name" value="Palmitoyltrfase_DHHC"/>
</dbReference>
<feature type="transmembrane region" description="Helical" evidence="11">
    <location>
        <begin position="172"/>
        <end position="196"/>
    </location>
</feature>
<keyword evidence="2 11" id="KW-0808">Transferase</keyword>
<dbReference type="GO" id="GO:0016020">
    <property type="term" value="C:membrane"/>
    <property type="evidence" value="ECO:0007669"/>
    <property type="project" value="UniProtKB-SubCell"/>
</dbReference>
<evidence type="ECO:0000256" key="8">
    <source>
        <dbReference type="ARBA" id="ARBA00023315"/>
    </source>
</evidence>
<evidence type="ECO:0000256" key="11">
    <source>
        <dbReference type="RuleBase" id="RU079119"/>
    </source>
</evidence>